<dbReference type="Pfam" id="PF04397">
    <property type="entry name" value="LytTR"/>
    <property type="match status" value="1"/>
</dbReference>
<comment type="caution">
    <text evidence="4">The sequence shown here is derived from an EMBL/GenBank/DDBJ whole genome shotgun (WGS) entry which is preliminary data.</text>
</comment>
<dbReference type="PANTHER" id="PTHR37299">
    <property type="entry name" value="TRANSCRIPTIONAL REGULATOR-RELATED"/>
    <property type="match status" value="1"/>
</dbReference>
<name>A0ABT8F4Q5_9BACT</name>
<feature type="domain" description="HTH LytTR-type" evidence="3">
    <location>
        <begin position="145"/>
        <end position="248"/>
    </location>
</feature>
<evidence type="ECO:0000259" key="2">
    <source>
        <dbReference type="PROSITE" id="PS50110"/>
    </source>
</evidence>
<keyword evidence="1" id="KW-0597">Phosphoprotein</keyword>
<dbReference type="Proteomes" id="UP001168552">
    <property type="component" value="Unassembled WGS sequence"/>
</dbReference>
<evidence type="ECO:0000313" key="5">
    <source>
        <dbReference type="Proteomes" id="UP001168552"/>
    </source>
</evidence>
<dbReference type="PANTHER" id="PTHR37299:SF1">
    <property type="entry name" value="STAGE 0 SPORULATION PROTEIN A HOMOLOG"/>
    <property type="match status" value="1"/>
</dbReference>
<protein>
    <submittedName>
        <fullName evidence="4">LytTR family DNA-binding domain-containing protein</fullName>
    </submittedName>
</protein>
<keyword evidence="4" id="KW-0238">DNA-binding</keyword>
<proteinExistence type="predicted"/>
<dbReference type="PROSITE" id="PS50110">
    <property type="entry name" value="RESPONSE_REGULATORY"/>
    <property type="match status" value="1"/>
</dbReference>
<gene>
    <name evidence="4" type="ORF">QWY31_06820</name>
</gene>
<dbReference type="RefSeq" id="WP_320003732.1">
    <property type="nucleotide sequence ID" value="NZ_JAUHJS010000003.1"/>
</dbReference>
<dbReference type="EMBL" id="JAUHJS010000003">
    <property type="protein sequence ID" value="MDN4165206.1"/>
    <property type="molecule type" value="Genomic_DNA"/>
</dbReference>
<evidence type="ECO:0000259" key="3">
    <source>
        <dbReference type="PROSITE" id="PS50930"/>
    </source>
</evidence>
<dbReference type="InterPro" id="IPR007492">
    <property type="entry name" value="LytTR_DNA-bd_dom"/>
</dbReference>
<dbReference type="InterPro" id="IPR046947">
    <property type="entry name" value="LytR-like"/>
</dbReference>
<dbReference type="SMART" id="SM00850">
    <property type="entry name" value="LytTR"/>
    <property type="match status" value="1"/>
</dbReference>
<accession>A0ABT8F4Q5</accession>
<evidence type="ECO:0000313" key="4">
    <source>
        <dbReference type="EMBL" id="MDN4165206.1"/>
    </source>
</evidence>
<dbReference type="Pfam" id="PF00072">
    <property type="entry name" value="Response_reg"/>
    <property type="match status" value="1"/>
</dbReference>
<keyword evidence="5" id="KW-1185">Reference proteome</keyword>
<reference evidence="4" key="1">
    <citation type="submission" date="2023-06" db="EMBL/GenBank/DDBJ databases">
        <title>Cytophagales bacterium Strain LB-30, isolated from soil.</title>
        <authorList>
            <person name="Liu B."/>
        </authorList>
    </citation>
    <scope>NUCLEOTIDE SEQUENCE</scope>
    <source>
        <strain evidence="4">LB-30</strain>
    </source>
</reference>
<dbReference type="SUPFAM" id="SSF52172">
    <property type="entry name" value="CheY-like"/>
    <property type="match status" value="1"/>
</dbReference>
<dbReference type="SMART" id="SM00448">
    <property type="entry name" value="REC"/>
    <property type="match status" value="1"/>
</dbReference>
<dbReference type="Gene3D" id="2.40.50.1020">
    <property type="entry name" value="LytTr DNA-binding domain"/>
    <property type="match status" value="1"/>
</dbReference>
<dbReference type="Gene3D" id="3.40.50.2300">
    <property type="match status" value="1"/>
</dbReference>
<evidence type="ECO:0000256" key="1">
    <source>
        <dbReference type="PROSITE-ProRule" id="PRU00169"/>
    </source>
</evidence>
<dbReference type="GO" id="GO:0003677">
    <property type="term" value="F:DNA binding"/>
    <property type="evidence" value="ECO:0007669"/>
    <property type="project" value="UniProtKB-KW"/>
</dbReference>
<feature type="domain" description="Response regulatory" evidence="2">
    <location>
        <begin position="2"/>
        <end position="115"/>
    </location>
</feature>
<organism evidence="4 5">
    <name type="scientific">Shiella aurantiaca</name>
    <dbReference type="NCBI Taxonomy" id="3058365"/>
    <lineage>
        <taxon>Bacteria</taxon>
        <taxon>Pseudomonadati</taxon>
        <taxon>Bacteroidota</taxon>
        <taxon>Cytophagia</taxon>
        <taxon>Cytophagales</taxon>
        <taxon>Shiellaceae</taxon>
        <taxon>Shiella</taxon>
    </lineage>
</organism>
<sequence length="249" mass="27567">MKIFIVEDDPKIRATVKSLVGLVVPEADIVGEAHSVAAALQGIPASQPDVLLLDVEIEGGTTFDVLAQLPKLHAQVIFITAHDTYAIQAIKCSALDYIVKPIDPDDLEQALVKAETALQENYAQLVEWQALKMNVHTAAHKPSKLVLKDNESIHLVDIKEIIRCESSSNYTTFYLLDGSSIMVSKTMKEYEGMLEGQGFFRVHQSHLINLHQFARLDKREGGIVIMKDGSQLPVAVRKKEDLLEALSQL</sequence>
<feature type="modified residue" description="4-aspartylphosphate" evidence="1">
    <location>
        <position position="54"/>
    </location>
</feature>
<dbReference type="InterPro" id="IPR011006">
    <property type="entry name" value="CheY-like_superfamily"/>
</dbReference>
<dbReference type="PROSITE" id="PS50930">
    <property type="entry name" value="HTH_LYTTR"/>
    <property type="match status" value="1"/>
</dbReference>
<dbReference type="InterPro" id="IPR001789">
    <property type="entry name" value="Sig_transdc_resp-reg_receiver"/>
</dbReference>